<dbReference type="EMBL" id="JABANP010000203">
    <property type="protein sequence ID" value="KAF4686908.1"/>
    <property type="molecule type" value="Genomic_DNA"/>
</dbReference>
<comment type="caution">
    <text evidence="3">The sequence shown here is derived from an EMBL/GenBank/DDBJ whole genome shotgun (WGS) entry which is preliminary data.</text>
</comment>
<feature type="compositionally biased region" description="Polar residues" evidence="2">
    <location>
        <begin position="307"/>
        <end position="320"/>
    </location>
</feature>
<keyword evidence="1" id="KW-0175">Coiled coil</keyword>
<name>A0A7J6NT07_PEROL</name>
<evidence type="ECO:0000313" key="3">
    <source>
        <dbReference type="EMBL" id="KAF4686908.1"/>
    </source>
</evidence>
<dbReference type="Proteomes" id="UP000541610">
    <property type="component" value="Unassembled WGS sequence"/>
</dbReference>
<feature type="region of interest" description="Disordered" evidence="2">
    <location>
        <begin position="212"/>
        <end position="233"/>
    </location>
</feature>
<sequence>MFTPPPPLFNNPFHKLPTTPVHAQSSYYSNAGTPVASPLRHHQQQQPHQHQLASMIGLNTAERVTPDGQQQPHHQQQLASSFLPQRQQPAWFAPLPSLPPVMPLFGGPTPQQVCRSISQPSTTIQYCQWASEAPPGHVVTTRQDAHNAVPQHHLTSAALVPPPAKVILIPEHHTDHSTVSAAALEASHPAHPQAHLASSVPSSSMAVLYPQTARGGGDSPEAITQRGSRAKAASTTPLVDLGLDHHSGSDVMELQLAVHALELENAALRRRAKERSKALAEAQGKAPSSQAAESIAAVDDKIRNMVSSGSRMVPPQSATQGAGEGGDNDESVRVRTLEEEVEGLRRKLAEAERMITSSHAREFDLVSIHDPRPRSSSILVELAQHGVLPPPESSQAVNGAVPRAVSSSRSSDDGDGDNARTSRSSVASPPSSFTFEDALASATATTSIHTAISSPSTWKDRPEVAAPPQRRLSSYRQQREELRPSGQVELARKRLAGMIILIPITMTTASIIQLEMWFWWSSMFSHSKTRAVLFRRMPISLSSSGTSLARPLWDNSLYLAGDGPRLSKVAERAAELRKELMAAQKELEGVSGPYDDYFVQQWKRSVVNQVKAEVDMADIELEKQGQDKDLLEQYTGTSQVDSQLVVAKKFEVKATRSSDTATTATTCGGFLNLLATGAYDGGDGRDASLPKHSVAFRIVSDRITEGHGKVNVPVSGREVPLRKYKLEVSISGKVIKNACVAWDGCEWSPADGVTDEDYCNVNGDGDGSAVELKFDQGIATLEYACVLQTLNKIASVYRVLDQARDTSPQLNTAIALLESLSSGKCQCFPVYYNGTYLARLHIAARHVVHDGPWARRLSDEIRARCACFLACDLRQLIPDDTRCPCTIDGMVDQVKRSTRGIPSDDLTSAERRLLDLVERSF</sequence>
<protein>
    <submittedName>
        <fullName evidence="3">Uncharacterized protein</fullName>
    </submittedName>
</protein>
<feature type="compositionally biased region" description="Low complexity" evidence="2">
    <location>
        <begin position="419"/>
        <end position="431"/>
    </location>
</feature>
<evidence type="ECO:0000256" key="2">
    <source>
        <dbReference type="SAM" id="MobiDB-lite"/>
    </source>
</evidence>
<gene>
    <name evidence="3" type="ORF">FOZ60_004675</name>
</gene>
<feature type="coiled-coil region" evidence="1">
    <location>
        <begin position="334"/>
        <end position="361"/>
    </location>
</feature>
<accession>A0A7J6NT07</accession>
<organism evidence="3 4">
    <name type="scientific">Perkinsus olseni</name>
    <name type="common">Perkinsus atlanticus</name>
    <dbReference type="NCBI Taxonomy" id="32597"/>
    <lineage>
        <taxon>Eukaryota</taxon>
        <taxon>Sar</taxon>
        <taxon>Alveolata</taxon>
        <taxon>Perkinsozoa</taxon>
        <taxon>Perkinsea</taxon>
        <taxon>Perkinsida</taxon>
        <taxon>Perkinsidae</taxon>
        <taxon>Perkinsus</taxon>
    </lineage>
</organism>
<proteinExistence type="predicted"/>
<evidence type="ECO:0000313" key="4">
    <source>
        <dbReference type="Proteomes" id="UP000541610"/>
    </source>
</evidence>
<dbReference type="AlphaFoldDB" id="A0A7J6NT07"/>
<feature type="region of interest" description="Disordered" evidence="2">
    <location>
        <begin position="278"/>
        <end position="297"/>
    </location>
</feature>
<reference evidence="3 4" key="1">
    <citation type="submission" date="2020-04" db="EMBL/GenBank/DDBJ databases">
        <title>Perkinsus olseni comparative genomics.</title>
        <authorList>
            <person name="Bogema D.R."/>
        </authorList>
    </citation>
    <scope>NUCLEOTIDE SEQUENCE [LARGE SCALE GENOMIC DNA]</scope>
    <source>
        <strain evidence="3">00978-12</strain>
    </source>
</reference>
<feature type="region of interest" description="Disordered" evidence="2">
    <location>
        <begin position="307"/>
        <end position="334"/>
    </location>
</feature>
<feature type="region of interest" description="Disordered" evidence="2">
    <location>
        <begin position="388"/>
        <end position="431"/>
    </location>
</feature>
<evidence type="ECO:0000256" key="1">
    <source>
        <dbReference type="SAM" id="Coils"/>
    </source>
</evidence>
<feature type="region of interest" description="Disordered" evidence="2">
    <location>
        <begin position="450"/>
        <end position="484"/>
    </location>
</feature>